<reference evidence="1" key="2">
    <citation type="journal article" date="2015" name="Fish Shellfish Immunol.">
        <title>Early steps in the European eel (Anguilla anguilla)-Vibrio vulnificus interaction in the gills: Role of the RtxA13 toxin.</title>
        <authorList>
            <person name="Callol A."/>
            <person name="Pajuelo D."/>
            <person name="Ebbesson L."/>
            <person name="Teles M."/>
            <person name="MacKenzie S."/>
            <person name="Amaro C."/>
        </authorList>
    </citation>
    <scope>NUCLEOTIDE SEQUENCE</scope>
</reference>
<proteinExistence type="predicted"/>
<reference evidence="1" key="1">
    <citation type="submission" date="2014-11" db="EMBL/GenBank/DDBJ databases">
        <authorList>
            <person name="Amaro Gonzalez C."/>
        </authorList>
    </citation>
    <scope>NUCLEOTIDE SEQUENCE</scope>
</reference>
<organism evidence="1">
    <name type="scientific">Anguilla anguilla</name>
    <name type="common">European freshwater eel</name>
    <name type="synonym">Muraena anguilla</name>
    <dbReference type="NCBI Taxonomy" id="7936"/>
    <lineage>
        <taxon>Eukaryota</taxon>
        <taxon>Metazoa</taxon>
        <taxon>Chordata</taxon>
        <taxon>Craniata</taxon>
        <taxon>Vertebrata</taxon>
        <taxon>Euteleostomi</taxon>
        <taxon>Actinopterygii</taxon>
        <taxon>Neopterygii</taxon>
        <taxon>Teleostei</taxon>
        <taxon>Anguilliformes</taxon>
        <taxon>Anguillidae</taxon>
        <taxon>Anguilla</taxon>
    </lineage>
</organism>
<dbReference type="AlphaFoldDB" id="A0A0E9UHB1"/>
<evidence type="ECO:0000313" key="1">
    <source>
        <dbReference type="EMBL" id="JAH65177.1"/>
    </source>
</evidence>
<name>A0A0E9UHB1_ANGAN</name>
<dbReference type="EMBL" id="GBXM01043400">
    <property type="protein sequence ID" value="JAH65177.1"/>
    <property type="molecule type" value="Transcribed_RNA"/>
</dbReference>
<protein>
    <submittedName>
        <fullName evidence="1">Uncharacterized protein</fullName>
    </submittedName>
</protein>
<sequence>MLLSCSLTPKESGVDCQYDPRLLGRLMRW</sequence>
<accession>A0A0E9UHB1</accession>